<feature type="transmembrane region" description="Helical" evidence="1">
    <location>
        <begin position="12"/>
        <end position="30"/>
    </location>
</feature>
<feature type="transmembrane region" description="Helical" evidence="1">
    <location>
        <begin position="42"/>
        <end position="58"/>
    </location>
</feature>
<reference evidence="2" key="1">
    <citation type="journal article" date="2014" name="Front. Microbiol.">
        <title>High frequency of phylogenetically diverse reductive dehalogenase-homologous genes in deep subseafloor sedimentary metagenomes.</title>
        <authorList>
            <person name="Kawai M."/>
            <person name="Futagami T."/>
            <person name="Toyoda A."/>
            <person name="Takaki Y."/>
            <person name="Nishi S."/>
            <person name="Hori S."/>
            <person name="Arai W."/>
            <person name="Tsubouchi T."/>
            <person name="Morono Y."/>
            <person name="Uchiyama I."/>
            <person name="Ito T."/>
            <person name="Fujiyama A."/>
            <person name="Inagaki F."/>
            <person name="Takami H."/>
        </authorList>
    </citation>
    <scope>NUCLEOTIDE SEQUENCE</scope>
    <source>
        <strain evidence="2">Expedition CK06-06</strain>
    </source>
</reference>
<sequence length="61" mass="6830">MKMMENDPIFPTLSLVFSIMMGALVMLVSIINEGELTKFENILVIILLFGVIGIMNILETK</sequence>
<protein>
    <submittedName>
        <fullName evidence="2">Uncharacterized protein</fullName>
    </submittedName>
</protein>
<gene>
    <name evidence="2" type="ORF">S12H4_29599</name>
</gene>
<dbReference type="AlphaFoldDB" id="X1T0I4"/>
<comment type="caution">
    <text evidence="2">The sequence shown here is derived from an EMBL/GenBank/DDBJ whole genome shotgun (WGS) entry which is preliminary data.</text>
</comment>
<accession>X1T0I4</accession>
<name>X1T0I4_9ZZZZ</name>
<dbReference type="EMBL" id="BARW01017088">
    <property type="protein sequence ID" value="GAI98698.1"/>
    <property type="molecule type" value="Genomic_DNA"/>
</dbReference>
<keyword evidence="1" id="KW-0812">Transmembrane</keyword>
<proteinExistence type="predicted"/>
<evidence type="ECO:0000313" key="2">
    <source>
        <dbReference type="EMBL" id="GAI98698.1"/>
    </source>
</evidence>
<keyword evidence="1" id="KW-0472">Membrane</keyword>
<organism evidence="2">
    <name type="scientific">marine sediment metagenome</name>
    <dbReference type="NCBI Taxonomy" id="412755"/>
    <lineage>
        <taxon>unclassified sequences</taxon>
        <taxon>metagenomes</taxon>
        <taxon>ecological metagenomes</taxon>
    </lineage>
</organism>
<keyword evidence="1" id="KW-1133">Transmembrane helix</keyword>
<evidence type="ECO:0000256" key="1">
    <source>
        <dbReference type="SAM" id="Phobius"/>
    </source>
</evidence>